<dbReference type="InterPro" id="IPR011993">
    <property type="entry name" value="PH-like_dom_sf"/>
</dbReference>
<dbReference type="PANTHER" id="PTHR47339:SF1">
    <property type="entry name" value="CELL DIVISION CONTROL PROTEIN 24"/>
    <property type="match status" value="1"/>
</dbReference>
<evidence type="ECO:0000256" key="1">
    <source>
        <dbReference type="SAM" id="MobiDB-lite"/>
    </source>
</evidence>
<dbReference type="PANTHER" id="PTHR47339">
    <property type="entry name" value="CELL DIVISION CONTROL PROTEIN 24"/>
    <property type="match status" value="1"/>
</dbReference>
<feature type="region of interest" description="Disordered" evidence="1">
    <location>
        <begin position="191"/>
        <end position="217"/>
    </location>
</feature>
<reference evidence="2" key="1">
    <citation type="journal article" date="2012" name="Mol. Plant Microbe Interact.">
        <title>A highly conserved effector in Fusarium oxysporum is required for full virulence on Arabidopsis.</title>
        <authorList>
            <person name="Thatcher L.F."/>
            <person name="Gardiner D.M."/>
            <person name="Kazan K."/>
            <person name="Manners J."/>
        </authorList>
    </citation>
    <scope>NUCLEOTIDE SEQUENCE [LARGE SCALE GENOMIC DNA]</scope>
    <source>
        <strain evidence="2">Fo5176</strain>
    </source>
</reference>
<accession>F9FY02</accession>
<organism evidence="2">
    <name type="scientific">Fusarium oxysporum (strain Fo5176)</name>
    <name type="common">Fusarium vascular wilt</name>
    <dbReference type="NCBI Taxonomy" id="660025"/>
    <lineage>
        <taxon>Eukaryota</taxon>
        <taxon>Fungi</taxon>
        <taxon>Dikarya</taxon>
        <taxon>Ascomycota</taxon>
        <taxon>Pezizomycotina</taxon>
        <taxon>Sordariomycetes</taxon>
        <taxon>Hypocreomycetidae</taxon>
        <taxon>Hypocreales</taxon>
        <taxon>Nectriaceae</taxon>
        <taxon>Fusarium</taxon>
        <taxon>Fusarium oxysporum species complex</taxon>
    </lineage>
</organism>
<dbReference type="Gene3D" id="2.30.29.30">
    <property type="entry name" value="Pleckstrin-homology domain (PH domain)/Phosphotyrosine-binding domain (PTB)"/>
    <property type="match status" value="1"/>
</dbReference>
<sequence>MADPLSLAASIAGLISITVEAVKFLSPYVSAAKETPQVAAHVYSEVQSTQVILMGLQSLTKNLSSVKVQHAALIGVNQVVAVLTDGVLLYSELWRYEDTSNGPFTMGAKREHVHYTPQQTAEFQELNDACLDDSTKPISDSGETAKQHQEQLSSNIKLLLESNDALSRRLMSIEDALDAQTISSRRMSFLSLTGSPSQDTTEQSGADTTQTSPALIGTSSSIGVSKFDFEDDLESSRVYRRAQRDTVDFSFRSSIARSRNWSVLSGLSLGDVSAISVIALPIYPTDLTNAQHYDFGEDAPISIEPAFLAEDQPLLMECLEIKLKMLQIPEMQRYFDEVPNPPDAFFHLWAVLRQATPLLVLVRALDPSHNISRRYYYFIYSNYEAHNSKRSIVDIDIDEAQDLSIDLKKDIILWFAQYCYDKLNIDGGDLITVEELMGGDYSGSLRVVSVLSRVTRRLEIAYPAKQTVISAKQEFEFQPLELQHMAYSQREFVGQIGELLNIKDRLEMYMKDIFSNLRELGDVQITFLIMIERNLFRSSAEQKWAPAFNYLLQNIETVAASIPINDTPRTQVLSWLKDSHSGKKEKTRVLLARCLAIMPTREKQISALWAFSEFLSDQMTIGQVQSQDICSARAAIHTAIDRLQEGVQSKESVAAIRDLERKVQDWKGIHSDILGELVLSNPLLVSMGSETRPYYGYLFRNMLVFFKEIKEKQEEIRQLRLFFKPNSVTGTQQAKFLLQGRVFLKDITAVIPSSGPDSYTCLIRWMSAPDDVKSEFSIIFADESEMRLWAINIDEYTMIAKLKEKPVQKVSEEFIEPVIDLP</sequence>
<dbReference type="OrthoDB" id="19923at2759"/>
<evidence type="ECO:0008006" key="3">
    <source>
        <dbReference type="Google" id="ProtNLM"/>
    </source>
</evidence>
<dbReference type="STRING" id="660025.F9FY02"/>
<dbReference type="Pfam" id="PF15411">
    <property type="entry name" value="PH_10"/>
    <property type="match status" value="1"/>
</dbReference>
<dbReference type="GO" id="GO:0005085">
    <property type="term" value="F:guanyl-nucleotide exchange factor activity"/>
    <property type="evidence" value="ECO:0007669"/>
    <property type="project" value="InterPro"/>
</dbReference>
<dbReference type="CDD" id="cd13246">
    <property type="entry name" value="PH_Scd1"/>
    <property type="match status" value="1"/>
</dbReference>
<comment type="caution">
    <text evidence="2">The sequence shown here is derived from an EMBL/GenBank/DDBJ whole genome shotgun (WGS) entry which is preliminary data.</text>
</comment>
<proteinExistence type="predicted"/>
<dbReference type="GO" id="GO:0005737">
    <property type="term" value="C:cytoplasm"/>
    <property type="evidence" value="ECO:0007669"/>
    <property type="project" value="TreeGrafter"/>
</dbReference>
<dbReference type="InterPro" id="IPR053026">
    <property type="entry name" value="CDC42_GEF"/>
</dbReference>
<gene>
    <name evidence="2" type="ORF">FOXB_11284</name>
</gene>
<dbReference type="GO" id="GO:0000935">
    <property type="term" value="C:division septum"/>
    <property type="evidence" value="ECO:0007669"/>
    <property type="project" value="TreeGrafter"/>
</dbReference>
<dbReference type="GO" id="GO:0030010">
    <property type="term" value="P:establishment of cell polarity"/>
    <property type="evidence" value="ECO:0007669"/>
    <property type="project" value="TreeGrafter"/>
</dbReference>
<dbReference type="GO" id="GO:0043332">
    <property type="term" value="C:mating projection tip"/>
    <property type="evidence" value="ECO:0007669"/>
    <property type="project" value="TreeGrafter"/>
</dbReference>
<dbReference type="GO" id="GO:0005634">
    <property type="term" value="C:nucleus"/>
    <property type="evidence" value="ECO:0007669"/>
    <property type="project" value="TreeGrafter"/>
</dbReference>
<name>F9FY02_FUSOF</name>
<dbReference type="GO" id="GO:0031106">
    <property type="term" value="P:septin ring organization"/>
    <property type="evidence" value="ECO:0007669"/>
    <property type="project" value="TreeGrafter"/>
</dbReference>
<dbReference type="SUPFAM" id="SSF50729">
    <property type="entry name" value="PH domain-like"/>
    <property type="match status" value="1"/>
</dbReference>
<dbReference type="InterPro" id="IPR033511">
    <property type="entry name" value="Cdc24/Scd1_PH_dom"/>
</dbReference>
<evidence type="ECO:0000313" key="2">
    <source>
        <dbReference type="EMBL" id="EGU78205.1"/>
    </source>
</evidence>
<dbReference type="EMBL" id="AFQF01002867">
    <property type="protein sequence ID" value="EGU78205.1"/>
    <property type="molecule type" value="Genomic_DNA"/>
</dbReference>
<protein>
    <recommendedName>
        <fullName evidence="3">Cdc24/Scd1 N-terminal domain-containing protein</fullName>
    </recommendedName>
</protein>
<dbReference type="AlphaFoldDB" id="F9FY02"/>